<feature type="domain" description="ATP-dependent helicase C-terminal" evidence="1">
    <location>
        <begin position="1"/>
        <end position="87"/>
    </location>
</feature>
<name>S8CNP1_9LAMI</name>
<reference evidence="2 3" key="1">
    <citation type="journal article" date="2013" name="BMC Genomics">
        <title>The miniature genome of a carnivorous plant Genlisea aurea contains a low number of genes and short non-coding sequences.</title>
        <authorList>
            <person name="Leushkin E.V."/>
            <person name="Sutormin R.A."/>
            <person name="Nabieva E.R."/>
            <person name="Penin A.A."/>
            <person name="Kondrashov A.S."/>
            <person name="Logacheva M.D."/>
        </authorList>
    </citation>
    <scope>NUCLEOTIDE SEQUENCE [LARGE SCALE GENOMIC DNA]</scope>
</reference>
<dbReference type="Proteomes" id="UP000015453">
    <property type="component" value="Unassembled WGS sequence"/>
</dbReference>
<dbReference type="SMART" id="SM00491">
    <property type="entry name" value="HELICc2"/>
    <property type="match status" value="1"/>
</dbReference>
<dbReference type="GO" id="GO:0005634">
    <property type="term" value="C:nucleus"/>
    <property type="evidence" value="ECO:0007669"/>
    <property type="project" value="TreeGrafter"/>
</dbReference>
<dbReference type="InterPro" id="IPR045028">
    <property type="entry name" value="DinG/Rad3-like"/>
</dbReference>
<dbReference type="PANTHER" id="PTHR11472:SF47">
    <property type="entry name" value="FANCONI ANEMIA GROUP J PROTEIN"/>
    <property type="match status" value="1"/>
</dbReference>
<sequence length="121" mass="14462">VSEGMDFSDDNARAVVVVGIPFPNMYEMKVAQKKRFNDTYETSKKLLNGNEWYCQQAFRALNQAIGRCIRHRFDYGAIIFLDERFHRERNRVYISKWLRNTIKLYDSFEESLESLKSFFQN</sequence>
<accession>S8CNP1</accession>
<dbReference type="PANTHER" id="PTHR11472">
    <property type="entry name" value="DNA REPAIR DEAD HELICASE RAD3/XP-D SUBFAMILY MEMBER"/>
    <property type="match status" value="1"/>
</dbReference>
<feature type="non-terminal residue" evidence="2">
    <location>
        <position position="1"/>
    </location>
</feature>
<dbReference type="AlphaFoldDB" id="S8CNP1"/>
<dbReference type="GO" id="GO:1990918">
    <property type="term" value="P:double-strand break repair involved in meiotic recombination"/>
    <property type="evidence" value="ECO:0007669"/>
    <property type="project" value="TreeGrafter"/>
</dbReference>
<protein>
    <recommendedName>
        <fullName evidence="1">ATP-dependent helicase C-terminal domain-containing protein</fullName>
    </recommendedName>
</protein>
<organism evidence="2 3">
    <name type="scientific">Genlisea aurea</name>
    <dbReference type="NCBI Taxonomy" id="192259"/>
    <lineage>
        <taxon>Eukaryota</taxon>
        <taxon>Viridiplantae</taxon>
        <taxon>Streptophyta</taxon>
        <taxon>Embryophyta</taxon>
        <taxon>Tracheophyta</taxon>
        <taxon>Spermatophyta</taxon>
        <taxon>Magnoliopsida</taxon>
        <taxon>eudicotyledons</taxon>
        <taxon>Gunneridae</taxon>
        <taxon>Pentapetalae</taxon>
        <taxon>asterids</taxon>
        <taxon>lamiids</taxon>
        <taxon>Lamiales</taxon>
        <taxon>Lentibulariaceae</taxon>
        <taxon>Genlisea</taxon>
    </lineage>
</organism>
<keyword evidence="3" id="KW-1185">Reference proteome</keyword>
<evidence type="ECO:0000313" key="3">
    <source>
        <dbReference type="Proteomes" id="UP000015453"/>
    </source>
</evidence>
<dbReference type="InterPro" id="IPR027417">
    <property type="entry name" value="P-loop_NTPase"/>
</dbReference>
<dbReference type="GO" id="GO:0016818">
    <property type="term" value="F:hydrolase activity, acting on acid anhydrides, in phosphorus-containing anhydrides"/>
    <property type="evidence" value="ECO:0007669"/>
    <property type="project" value="InterPro"/>
</dbReference>
<dbReference type="InterPro" id="IPR006555">
    <property type="entry name" value="ATP-dep_Helicase_C"/>
</dbReference>
<evidence type="ECO:0000259" key="1">
    <source>
        <dbReference type="SMART" id="SM00491"/>
    </source>
</evidence>
<dbReference type="GO" id="GO:0003678">
    <property type="term" value="F:DNA helicase activity"/>
    <property type="evidence" value="ECO:0007669"/>
    <property type="project" value="TreeGrafter"/>
</dbReference>
<gene>
    <name evidence="2" type="ORF">M569_08401</name>
</gene>
<dbReference type="EMBL" id="AUSU01003707">
    <property type="protein sequence ID" value="EPS66376.1"/>
    <property type="molecule type" value="Genomic_DNA"/>
</dbReference>
<dbReference type="Pfam" id="PF13307">
    <property type="entry name" value="Helicase_C_2"/>
    <property type="match status" value="1"/>
</dbReference>
<feature type="non-terminal residue" evidence="2">
    <location>
        <position position="121"/>
    </location>
</feature>
<dbReference type="GO" id="GO:0005524">
    <property type="term" value="F:ATP binding"/>
    <property type="evidence" value="ECO:0007669"/>
    <property type="project" value="InterPro"/>
</dbReference>
<dbReference type="GO" id="GO:0003676">
    <property type="term" value="F:nucleic acid binding"/>
    <property type="evidence" value="ECO:0007669"/>
    <property type="project" value="InterPro"/>
</dbReference>
<proteinExistence type="predicted"/>
<comment type="caution">
    <text evidence="2">The sequence shown here is derived from an EMBL/GenBank/DDBJ whole genome shotgun (WGS) entry which is preliminary data.</text>
</comment>
<dbReference type="Gene3D" id="3.40.50.300">
    <property type="entry name" value="P-loop containing nucleotide triphosphate hydrolases"/>
    <property type="match status" value="1"/>
</dbReference>
<dbReference type="GO" id="GO:0006289">
    <property type="term" value="P:nucleotide-excision repair"/>
    <property type="evidence" value="ECO:0007669"/>
    <property type="project" value="TreeGrafter"/>
</dbReference>
<evidence type="ECO:0000313" key="2">
    <source>
        <dbReference type="EMBL" id="EPS66376.1"/>
    </source>
</evidence>
<dbReference type="OrthoDB" id="1741193at2759"/>